<keyword evidence="2" id="KW-0238">DNA-binding</keyword>
<accession>A0A0F9M1X7</accession>
<dbReference type="InterPro" id="IPR036388">
    <property type="entry name" value="WH-like_DNA-bd_sf"/>
</dbReference>
<dbReference type="InterPro" id="IPR000524">
    <property type="entry name" value="Tscrpt_reg_HTH_GntR"/>
</dbReference>
<protein>
    <recommendedName>
        <fullName evidence="5">HTH gntR-type domain-containing protein</fullName>
    </recommendedName>
</protein>
<comment type="caution">
    <text evidence="6">The sequence shown here is derived from an EMBL/GenBank/DDBJ whole genome shotgun (WGS) entry which is preliminary data.</text>
</comment>
<evidence type="ECO:0000256" key="4">
    <source>
        <dbReference type="SAM" id="MobiDB-lite"/>
    </source>
</evidence>
<dbReference type="SUPFAM" id="SSF48008">
    <property type="entry name" value="GntR ligand-binding domain-like"/>
    <property type="match status" value="1"/>
</dbReference>
<dbReference type="InterPro" id="IPR008920">
    <property type="entry name" value="TF_FadR/GntR_C"/>
</dbReference>
<dbReference type="PANTHER" id="PTHR43537">
    <property type="entry name" value="TRANSCRIPTIONAL REGULATOR, GNTR FAMILY"/>
    <property type="match status" value="1"/>
</dbReference>
<sequence>MTSAVGTGKHQLSDLGLRKLRSLILSGELAPGQHLSETAAGELLGMSRTPAREVLAQLIEEGLLLRSGTGRCLVSRFTREDVIDGIELRGVMEGTVLRVAAERGADPQVLDALAGIADAIDGMLPGDGSGVDFDGYTALNQQFHDTLARLSGSPTLERELLRIYRLPLASPNAFLQSQNDVPAIRNSLFRAQAQHRAMIEAVRHREGSRAEALAREHARLARENLDYVVFNNRPLANRIPGLSLVSRTQSRAAPDNRTATRGRKE</sequence>
<dbReference type="InterPro" id="IPR011711">
    <property type="entry name" value="GntR_C"/>
</dbReference>
<evidence type="ECO:0000256" key="1">
    <source>
        <dbReference type="ARBA" id="ARBA00023015"/>
    </source>
</evidence>
<dbReference type="GO" id="GO:0003677">
    <property type="term" value="F:DNA binding"/>
    <property type="evidence" value="ECO:0007669"/>
    <property type="project" value="UniProtKB-KW"/>
</dbReference>
<dbReference type="InterPro" id="IPR036390">
    <property type="entry name" value="WH_DNA-bd_sf"/>
</dbReference>
<dbReference type="EMBL" id="LAZR01006281">
    <property type="protein sequence ID" value="KKM93326.1"/>
    <property type="molecule type" value="Genomic_DNA"/>
</dbReference>
<dbReference type="Gene3D" id="1.20.120.530">
    <property type="entry name" value="GntR ligand-binding domain-like"/>
    <property type="match status" value="1"/>
</dbReference>
<dbReference type="SMART" id="SM00895">
    <property type="entry name" value="FCD"/>
    <property type="match status" value="1"/>
</dbReference>
<keyword evidence="3" id="KW-0804">Transcription</keyword>
<gene>
    <name evidence="6" type="ORF">LCGC14_1209540</name>
</gene>
<dbReference type="PANTHER" id="PTHR43537:SF49">
    <property type="entry name" value="TRANSCRIPTIONAL REGULATORY PROTEIN"/>
    <property type="match status" value="1"/>
</dbReference>
<evidence type="ECO:0000313" key="6">
    <source>
        <dbReference type="EMBL" id="KKM93326.1"/>
    </source>
</evidence>
<feature type="domain" description="HTH gntR-type" evidence="5">
    <location>
        <begin position="10"/>
        <end position="76"/>
    </location>
</feature>
<dbReference type="PROSITE" id="PS50949">
    <property type="entry name" value="HTH_GNTR"/>
    <property type="match status" value="1"/>
</dbReference>
<dbReference type="SMART" id="SM00345">
    <property type="entry name" value="HTH_GNTR"/>
    <property type="match status" value="1"/>
</dbReference>
<dbReference type="Pfam" id="PF07729">
    <property type="entry name" value="FCD"/>
    <property type="match status" value="1"/>
</dbReference>
<organism evidence="6">
    <name type="scientific">marine sediment metagenome</name>
    <dbReference type="NCBI Taxonomy" id="412755"/>
    <lineage>
        <taxon>unclassified sequences</taxon>
        <taxon>metagenomes</taxon>
        <taxon>ecological metagenomes</taxon>
    </lineage>
</organism>
<keyword evidence="1" id="KW-0805">Transcription regulation</keyword>
<evidence type="ECO:0000256" key="2">
    <source>
        <dbReference type="ARBA" id="ARBA00023125"/>
    </source>
</evidence>
<evidence type="ECO:0000259" key="5">
    <source>
        <dbReference type="PROSITE" id="PS50949"/>
    </source>
</evidence>
<reference evidence="6" key="1">
    <citation type="journal article" date="2015" name="Nature">
        <title>Complex archaea that bridge the gap between prokaryotes and eukaryotes.</title>
        <authorList>
            <person name="Spang A."/>
            <person name="Saw J.H."/>
            <person name="Jorgensen S.L."/>
            <person name="Zaremba-Niedzwiedzka K."/>
            <person name="Martijn J."/>
            <person name="Lind A.E."/>
            <person name="van Eijk R."/>
            <person name="Schleper C."/>
            <person name="Guy L."/>
            <person name="Ettema T.J."/>
        </authorList>
    </citation>
    <scope>NUCLEOTIDE SEQUENCE</scope>
</reference>
<dbReference type="GO" id="GO:0003700">
    <property type="term" value="F:DNA-binding transcription factor activity"/>
    <property type="evidence" value="ECO:0007669"/>
    <property type="project" value="InterPro"/>
</dbReference>
<evidence type="ECO:0000256" key="3">
    <source>
        <dbReference type="ARBA" id="ARBA00023163"/>
    </source>
</evidence>
<dbReference type="AlphaFoldDB" id="A0A0F9M1X7"/>
<dbReference type="Pfam" id="PF00392">
    <property type="entry name" value="GntR"/>
    <property type="match status" value="1"/>
</dbReference>
<dbReference type="SUPFAM" id="SSF46785">
    <property type="entry name" value="Winged helix' DNA-binding domain"/>
    <property type="match status" value="1"/>
</dbReference>
<dbReference type="Gene3D" id="1.10.10.10">
    <property type="entry name" value="Winged helix-like DNA-binding domain superfamily/Winged helix DNA-binding domain"/>
    <property type="match status" value="1"/>
</dbReference>
<proteinExistence type="predicted"/>
<name>A0A0F9M1X7_9ZZZZ</name>
<feature type="region of interest" description="Disordered" evidence="4">
    <location>
        <begin position="246"/>
        <end position="265"/>
    </location>
</feature>